<dbReference type="RefSeq" id="WP_392396397.1">
    <property type="nucleotide sequence ID" value="NZ_JAURTK010000038.1"/>
</dbReference>
<comment type="caution">
    <text evidence="1">The sequence shown here is derived from an EMBL/GenBank/DDBJ whole genome shotgun (WGS) entry which is preliminary data.</text>
</comment>
<dbReference type="EMBL" id="JAURTK010000038">
    <property type="protein sequence ID" value="MDP9651894.1"/>
    <property type="molecule type" value="Genomic_DNA"/>
</dbReference>
<evidence type="ECO:0000313" key="1">
    <source>
        <dbReference type="EMBL" id="MDP9651894.1"/>
    </source>
</evidence>
<protein>
    <submittedName>
        <fullName evidence="1">Uncharacterized protein</fullName>
    </submittedName>
</protein>
<evidence type="ECO:0000313" key="2">
    <source>
        <dbReference type="Proteomes" id="UP001229486"/>
    </source>
</evidence>
<name>A0AB73IPF9_9BURK</name>
<gene>
    <name evidence="1" type="ORF">J2793_007369</name>
</gene>
<accession>A0AB73IPF9</accession>
<dbReference type="AlphaFoldDB" id="A0AB73IPF9"/>
<proteinExistence type="predicted"/>
<organism evidence="1 2">
    <name type="scientific">Paraburkholderia caledonica</name>
    <dbReference type="NCBI Taxonomy" id="134536"/>
    <lineage>
        <taxon>Bacteria</taxon>
        <taxon>Pseudomonadati</taxon>
        <taxon>Pseudomonadota</taxon>
        <taxon>Betaproteobacteria</taxon>
        <taxon>Burkholderiales</taxon>
        <taxon>Burkholderiaceae</taxon>
        <taxon>Paraburkholderia</taxon>
    </lineage>
</organism>
<reference evidence="1" key="1">
    <citation type="submission" date="2023-07" db="EMBL/GenBank/DDBJ databases">
        <title>Sorghum-associated microbial communities from plants grown in Nebraska, USA.</title>
        <authorList>
            <person name="Schachtman D."/>
        </authorList>
    </citation>
    <scope>NUCLEOTIDE SEQUENCE</scope>
    <source>
        <strain evidence="1">DS1061</strain>
    </source>
</reference>
<sequence>MALNTPFYPYATTNAQGSFSVQSAGYVQGVYQDAPATRYSLAVGTVSASATRPIWGGMAISESIAPASGYDRTLGATIVEASAVANITGFTVFNNAYAWVGSPSSPVPTAGAAGMTVPFFRLGSGIAIPVAMDPSLVSLDGSLITSQVSWDFNNQVLQPYDAATATYSVTSATSSYANGVYTIAIVMAAASPVAGVGDLINISGVTSTGAALVNGNQTVSAFTDNQHFSIQITAASGAIATGALAGTIVLNYGTGALPVKILDISAGNSMTVSYNATTGAATWNRQGYAALIQL</sequence>
<dbReference type="Proteomes" id="UP001229486">
    <property type="component" value="Unassembled WGS sequence"/>
</dbReference>